<evidence type="ECO:0000256" key="3">
    <source>
        <dbReference type="ARBA" id="ARBA00022691"/>
    </source>
</evidence>
<dbReference type="GO" id="GO:0005737">
    <property type="term" value="C:cytoplasm"/>
    <property type="evidence" value="ECO:0007669"/>
    <property type="project" value="UniProtKB-SubCell"/>
</dbReference>
<keyword evidence="1 8" id="KW-0004">4Fe-4S</keyword>
<dbReference type="Pfam" id="PF04055">
    <property type="entry name" value="Radical_SAM"/>
    <property type="match status" value="1"/>
</dbReference>
<protein>
    <recommendedName>
        <fullName evidence="8">Lipoyl synthase</fullName>
        <ecNumber evidence="8">2.8.1.8</ecNumber>
    </recommendedName>
    <alternativeName>
        <fullName evidence="8">Lip-syn</fullName>
        <shortName evidence="8">LS</shortName>
    </alternativeName>
    <alternativeName>
        <fullName evidence="8">Lipoate synthase</fullName>
    </alternativeName>
    <alternativeName>
        <fullName evidence="8">Lipoic acid synthase</fullName>
    </alternativeName>
    <alternativeName>
        <fullName evidence="8">Sulfur insertion protein LipA</fullName>
    </alternativeName>
</protein>
<comment type="cofactor">
    <cofactor evidence="8">
        <name>[4Fe-4S] cluster</name>
        <dbReference type="ChEBI" id="CHEBI:49883"/>
    </cofactor>
    <text evidence="8">Binds 2 [4Fe-4S] clusters per subunit. One cluster is coordinated with 3 cysteines and an exchangeable S-adenosyl-L-methionine.</text>
</comment>
<feature type="domain" description="Radical SAM core" evidence="9">
    <location>
        <begin position="47"/>
        <end position="264"/>
    </location>
</feature>
<comment type="caution">
    <text evidence="10">The sequence shown here is derived from an EMBL/GenBank/DDBJ whole genome shotgun (WGS) entry which is preliminary data.</text>
</comment>
<keyword evidence="2 8" id="KW-0808">Transferase</keyword>
<sequence>MAFNMKPAWLNKKISLRDCADVKTLLKGLRLNTVCEEALCPNMGECFARRQVTFIILGTVCTRSCRFCGVAKGLPLPPDADEPRRIAQAVEALGLTYVVITSVTRDDLPDGGGAAFAETIRSLRRISREIMIETLIPDFNVNEESLRIVADAQPDVIAHNIETVARLYKKVRPGGASYAGSLEVLRKLKKLAPNIPLKSGLMLGLEETRQEVYAVFDDLVKAGCSYLSIGQYLAPSNNHVSVKEYISPEIFDQYKEEAIARGFRYVKSAPYVRSSYLAAEYQDNSCQDILSPI</sequence>
<dbReference type="HAMAP" id="MF_00206">
    <property type="entry name" value="Lipoyl_synth"/>
    <property type="match status" value="1"/>
</dbReference>
<feature type="binding site" evidence="8">
    <location>
        <position position="35"/>
    </location>
    <ligand>
        <name>[4Fe-4S] cluster</name>
        <dbReference type="ChEBI" id="CHEBI:49883"/>
        <label>1</label>
    </ligand>
</feature>
<feature type="binding site" evidence="8">
    <location>
        <position position="275"/>
    </location>
    <ligand>
        <name>[4Fe-4S] cluster</name>
        <dbReference type="ChEBI" id="CHEBI:49883"/>
        <label>1</label>
    </ligand>
</feature>
<dbReference type="SFLD" id="SFLDS00029">
    <property type="entry name" value="Radical_SAM"/>
    <property type="match status" value="1"/>
</dbReference>
<dbReference type="SFLD" id="SFLDG01058">
    <property type="entry name" value="lipoyl_synthase_like"/>
    <property type="match status" value="1"/>
</dbReference>
<name>A0A2G9YIL1_9BACT</name>
<dbReference type="PROSITE" id="PS51918">
    <property type="entry name" value="RADICAL_SAM"/>
    <property type="match status" value="1"/>
</dbReference>
<comment type="catalytic activity">
    <reaction evidence="7 8">
        <text>[[Fe-S] cluster scaffold protein carrying a second [4Fe-4S](2+) cluster] + N(6)-octanoyl-L-lysyl-[protein] + 2 oxidized [2Fe-2S]-[ferredoxin] + 2 S-adenosyl-L-methionine + 4 H(+) = [[Fe-S] cluster scaffold protein] + N(6)-[(R)-dihydrolipoyl]-L-lysyl-[protein] + 4 Fe(3+) + 2 hydrogen sulfide + 2 5'-deoxyadenosine + 2 L-methionine + 2 reduced [2Fe-2S]-[ferredoxin]</text>
        <dbReference type="Rhea" id="RHEA:16585"/>
        <dbReference type="Rhea" id="RHEA-COMP:9928"/>
        <dbReference type="Rhea" id="RHEA-COMP:10000"/>
        <dbReference type="Rhea" id="RHEA-COMP:10001"/>
        <dbReference type="Rhea" id="RHEA-COMP:10475"/>
        <dbReference type="Rhea" id="RHEA-COMP:14568"/>
        <dbReference type="Rhea" id="RHEA-COMP:14569"/>
        <dbReference type="ChEBI" id="CHEBI:15378"/>
        <dbReference type="ChEBI" id="CHEBI:17319"/>
        <dbReference type="ChEBI" id="CHEBI:29034"/>
        <dbReference type="ChEBI" id="CHEBI:29919"/>
        <dbReference type="ChEBI" id="CHEBI:33722"/>
        <dbReference type="ChEBI" id="CHEBI:33737"/>
        <dbReference type="ChEBI" id="CHEBI:33738"/>
        <dbReference type="ChEBI" id="CHEBI:57844"/>
        <dbReference type="ChEBI" id="CHEBI:59789"/>
        <dbReference type="ChEBI" id="CHEBI:78809"/>
        <dbReference type="ChEBI" id="CHEBI:83100"/>
        <dbReference type="EC" id="2.8.1.8"/>
    </reaction>
</comment>
<feature type="binding site" evidence="8">
    <location>
        <position position="40"/>
    </location>
    <ligand>
        <name>[4Fe-4S] cluster</name>
        <dbReference type="ChEBI" id="CHEBI:49883"/>
        <label>1</label>
    </ligand>
</feature>
<keyword evidence="4 8" id="KW-0479">Metal-binding</keyword>
<comment type="similarity">
    <text evidence="8">Belongs to the radical SAM superfamily. Lipoyl synthase family.</text>
</comment>
<dbReference type="PANTHER" id="PTHR10949">
    <property type="entry name" value="LIPOYL SYNTHASE"/>
    <property type="match status" value="1"/>
</dbReference>
<dbReference type="GO" id="GO:0009249">
    <property type="term" value="P:protein lipoylation"/>
    <property type="evidence" value="ECO:0007669"/>
    <property type="project" value="UniProtKB-UniRule"/>
</dbReference>
<dbReference type="GO" id="GO:0051539">
    <property type="term" value="F:4 iron, 4 sulfur cluster binding"/>
    <property type="evidence" value="ECO:0007669"/>
    <property type="project" value="UniProtKB-UniRule"/>
</dbReference>
<comment type="subcellular location">
    <subcellularLocation>
        <location evidence="8">Cytoplasm</location>
    </subcellularLocation>
</comment>
<proteinExistence type="inferred from homology"/>
<evidence type="ECO:0000256" key="2">
    <source>
        <dbReference type="ARBA" id="ARBA00022679"/>
    </source>
</evidence>
<dbReference type="GO" id="GO:0016992">
    <property type="term" value="F:lipoate synthase activity"/>
    <property type="evidence" value="ECO:0007669"/>
    <property type="project" value="UniProtKB-UniRule"/>
</dbReference>
<dbReference type="AlphaFoldDB" id="A0A2G9YIL1"/>
<evidence type="ECO:0000259" key="9">
    <source>
        <dbReference type="PROSITE" id="PS51918"/>
    </source>
</evidence>
<feature type="binding site" evidence="8">
    <location>
        <position position="61"/>
    </location>
    <ligand>
        <name>[4Fe-4S] cluster</name>
        <dbReference type="ChEBI" id="CHEBI:49883"/>
        <label>2</label>
        <note>4Fe-4S-S-AdoMet</note>
    </ligand>
</feature>
<keyword evidence="5 8" id="KW-0408">Iron</keyword>
<dbReference type="PIRSF" id="PIRSF005963">
    <property type="entry name" value="Lipoyl_synth"/>
    <property type="match status" value="1"/>
</dbReference>
<organism evidence="10 11">
    <name type="scientific">Candidatus Sherwoodlollariibacterium unditelluris</name>
    <dbReference type="NCBI Taxonomy" id="1974757"/>
    <lineage>
        <taxon>Bacteria</taxon>
        <taxon>Pseudomonadati</taxon>
        <taxon>Candidatus Omnitrophota</taxon>
        <taxon>Candidatus Sherwoodlollariibacterium</taxon>
    </lineage>
</organism>
<evidence type="ECO:0000256" key="8">
    <source>
        <dbReference type="HAMAP-Rule" id="MF_00206"/>
    </source>
</evidence>
<feature type="binding site" evidence="8">
    <location>
        <position position="65"/>
    </location>
    <ligand>
        <name>[4Fe-4S] cluster</name>
        <dbReference type="ChEBI" id="CHEBI:49883"/>
        <label>2</label>
        <note>4Fe-4S-S-AdoMet</note>
    </ligand>
</feature>
<keyword evidence="8" id="KW-0963">Cytoplasm</keyword>
<dbReference type="SUPFAM" id="SSF102114">
    <property type="entry name" value="Radical SAM enzymes"/>
    <property type="match status" value="1"/>
</dbReference>
<dbReference type="InterPro" id="IPR058240">
    <property type="entry name" value="rSAM_sf"/>
</dbReference>
<dbReference type="SFLD" id="SFLDF00271">
    <property type="entry name" value="lipoyl_synthase"/>
    <property type="match status" value="1"/>
</dbReference>
<evidence type="ECO:0000313" key="11">
    <source>
        <dbReference type="Proteomes" id="UP000231292"/>
    </source>
</evidence>
<dbReference type="GO" id="GO:0046872">
    <property type="term" value="F:metal ion binding"/>
    <property type="evidence" value="ECO:0007669"/>
    <property type="project" value="UniProtKB-KW"/>
</dbReference>
<evidence type="ECO:0000313" key="10">
    <source>
        <dbReference type="EMBL" id="PIP19002.1"/>
    </source>
</evidence>
<dbReference type="InterPro" id="IPR003698">
    <property type="entry name" value="Lipoyl_synth"/>
</dbReference>
<keyword evidence="3 8" id="KW-0949">S-adenosyl-L-methionine</keyword>
<accession>A0A2G9YIL1</accession>
<dbReference type="InterPro" id="IPR006638">
    <property type="entry name" value="Elp3/MiaA/NifB-like_rSAM"/>
</dbReference>
<dbReference type="EMBL" id="PCRK01000130">
    <property type="protein sequence ID" value="PIP19002.1"/>
    <property type="molecule type" value="Genomic_DNA"/>
</dbReference>
<dbReference type="InterPro" id="IPR007197">
    <property type="entry name" value="rSAM"/>
</dbReference>
<comment type="function">
    <text evidence="8">Catalyzes the radical-mediated insertion of two sulfur atoms into the C-6 and C-8 positions of the octanoyl moiety bound to the lipoyl domains of lipoate-dependent enzymes, thereby converting the octanoylated domains into lipoylated derivatives.</text>
</comment>
<dbReference type="NCBIfam" id="TIGR00510">
    <property type="entry name" value="lipA"/>
    <property type="match status" value="1"/>
</dbReference>
<dbReference type="Proteomes" id="UP000231292">
    <property type="component" value="Unassembled WGS sequence"/>
</dbReference>
<feature type="binding site" evidence="8">
    <location>
        <position position="68"/>
    </location>
    <ligand>
        <name>[4Fe-4S] cluster</name>
        <dbReference type="ChEBI" id="CHEBI:49883"/>
        <label>2</label>
        <note>4Fe-4S-S-AdoMet</note>
    </ligand>
</feature>
<dbReference type="UniPathway" id="UPA00538">
    <property type="reaction ID" value="UER00593"/>
</dbReference>
<dbReference type="InterPro" id="IPR013785">
    <property type="entry name" value="Aldolase_TIM"/>
</dbReference>
<dbReference type="NCBIfam" id="NF004019">
    <property type="entry name" value="PRK05481.1"/>
    <property type="match status" value="1"/>
</dbReference>
<dbReference type="SMART" id="SM00729">
    <property type="entry name" value="Elp3"/>
    <property type="match status" value="1"/>
</dbReference>
<evidence type="ECO:0000256" key="5">
    <source>
        <dbReference type="ARBA" id="ARBA00023004"/>
    </source>
</evidence>
<dbReference type="Gene3D" id="3.20.20.70">
    <property type="entry name" value="Aldolase class I"/>
    <property type="match status" value="1"/>
</dbReference>
<evidence type="ECO:0000256" key="7">
    <source>
        <dbReference type="ARBA" id="ARBA00047326"/>
    </source>
</evidence>
<evidence type="ECO:0000256" key="6">
    <source>
        <dbReference type="ARBA" id="ARBA00023014"/>
    </source>
</evidence>
<evidence type="ECO:0000256" key="4">
    <source>
        <dbReference type="ARBA" id="ARBA00022723"/>
    </source>
</evidence>
<evidence type="ECO:0000256" key="1">
    <source>
        <dbReference type="ARBA" id="ARBA00022485"/>
    </source>
</evidence>
<dbReference type="EC" id="2.8.1.8" evidence="8"/>
<feature type="binding site" evidence="8">
    <location>
        <position position="46"/>
    </location>
    <ligand>
        <name>[4Fe-4S] cluster</name>
        <dbReference type="ChEBI" id="CHEBI:49883"/>
        <label>1</label>
    </ligand>
</feature>
<keyword evidence="6 8" id="KW-0411">Iron-sulfur</keyword>
<reference evidence="10 11" key="1">
    <citation type="submission" date="2017-09" db="EMBL/GenBank/DDBJ databases">
        <title>Depth-based differentiation of microbial function through sediment-hosted aquifers and enrichment of novel symbionts in the deep terrestrial subsurface.</title>
        <authorList>
            <person name="Probst A.J."/>
            <person name="Ladd B."/>
            <person name="Jarett J.K."/>
            <person name="Geller-Mcgrath D.E."/>
            <person name="Sieber C.M."/>
            <person name="Emerson J.B."/>
            <person name="Anantharaman K."/>
            <person name="Thomas B.C."/>
            <person name="Malmstrom R."/>
            <person name="Stieglmeier M."/>
            <person name="Klingl A."/>
            <person name="Woyke T."/>
            <person name="Ryan C.M."/>
            <person name="Banfield J.F."/>
        </authorList>
    </citation>
    <scope>NUCLEOTIDE SEQUENCE [LARGE SCALE GENOMIC DNA]</scope>
    <source>
        <strain evidence="10">CG23_combo_of_CG06-09_8_20_14_all_41_10</strain>
    </source>
</reference>
<dbReference type="CDD" id="cd01335">
    <property type="entry name" value="Radical_SAM"/>
    <property type="match status" value="1"/>
</dbReference>
<comment type="pathway">
    <text evidence="8">Protein modification; protein lipoylation via endogenous pathway; protein N(6)-(lipoyl)lysine from octanoyl-[acyl-carrier-protein]: step 2/2.</text>
</comment>
<gene>
    <name evidence="8 10" type="primary">lipA</name>
    <name evidence="10" type="ORF">COX41_05205</name>
</gene>
<dbReference type="NCBIfam" id="NF009544">
    <property type="entry name" value="PRK12928.1"/>
    <property type="match status" value="1"/>
</dbReference>
<dbReference type="PANTHER" id="PTHR10949:SF0">
    <property type="entry name" value="LIPOYL SYNTHASE, MITOCHONDRIAL"/>
    <property type="match status" value="1"/>
</dbReference>